<proteinExistence type="predicted"/>
<reference evidence="1 2" key="1">
    <citation type="submission" date="2016-11" db="EMBL/GenBank/DDBJ databases">
        <authorList>
            <person name="Jaros S."/>
            <person name="Januszkiewicz K."/>
            <person name="Wedrychowicz H."/>
        </authorList>
    </citation>
    <scope>NUCLEOTIDE SEQUENCE [LARGE SCALE GENOMIC DNA]</scope>
    <source>
        <strain evidence="1 2">DSM 8605</strain>
    </source>
</reference>
<accession>A0A1M5SFS4</accession>
<dbReference type="Pfam" id="PF09548">
    <property type="entry name" value="Spore_III_AB"/>
    <property type="match status" value="1"/>
</dbReference>
<organism evidence="1 2">
    <name type="scientific">Clostridium grantii DSM 8605</name>
    <dbReference type="NCBI Taxonomy" id="1121316"/>
    <lineage>
        <taxon>Bacteria</taxon>
        <taxon>Bacillati</taxon>
        <taxon>Bacillota</taxon>
        <taxon>Clostridia</taxon>
        <taxon>Eubacteriales</taxon>
        <taxon>Clostridiaceae</taxon>
        <taxon>Clostridium</taxon>
    </lineage>
</organism>
<evidence type="ECO:0000313" key="2">
    <source>
        <dbReference type="Proteomes" id="UP000184447"/>
    </source>
</evidence>
<dbReference type="Proteomes" id="UP000184447">
    <property type="component" value="Unassembled WGS sequence"/>
</dbReference>
<dbReference type="InterPro" id="IPR014198">
    <property type="entry name" value="Spore_III_AB"/>
</dbReference>
<dbReference type="EMBL" id="FQXM01000004">
    <property type="protein sequence ID" value="SHH37315.1"/>
    <property type="molecule type" value="Genomic_DNA"/>
</dbReference>
<keyword evidence="2" id="KW-1185">Reference proteome</keyword>
<sequence>MISIKLVCSLIIIGSCTFMGIKFGDTLRKRVKELNELMAAIYLIKTQIHYTFTPLPEIFNVLSKKNKEPLKTIFENISISLYANDVDSVYEAVEYELNNKIHSLSLKKEDKDIFMDLAKSLGDTDIEGQNSILELTEMKLKKQIEKADLDLKNNLKIYQYLGFTIGATIVILIV</sequence>
<dbReference type="PIRSF" id="PIRSF021435">
    <property type="entry name" value="SpoIIIAB"/>
    <property type="match status" value="1"/>
</dbReference>
<dbReference type="RefSeq" id="WP_073337242.1">
    <property type="nucleotide sequence ID" value="NZ_FQXM01000004.1"/>
</dbReference>
<protein>
    <submittedName>
        <fullName evidence="1">Stage III sporulation protein AB</fullName>
    </submittedName>
</protein>
<dbReference type="NCBIfam" id="TIGR02833">
    <property type="entry name" value="spore_III_AB"/>
    <property type="match status" value="1"/>
</dbReference>
<name>A0A1M5SFS4_9CLOT</name>
<gene>
    <name evidence="1" type="ORF">SAMN02745207_00912</name>
</gene>
<dbReference type="PROSITE" id="PS51257">
    <property type="entry name" value="PROKAR_LIPOPROTEIN"/>
    <property type="match status" value="1"/>
</dbReference>
<dbReference type="STRING" id="1121316.SAMN02745207_00912"/>
<evidence type="ECO:0000313" key="1">
    <source>
        <dbReference type="EMBL" id="SHH37315.1"/>
    </source>
</evidence>
<dbReference type="OrthoDB" id="1957909at2"/>
<dbReference type="AlphaFoldDB" id="A0A1M5SFS4"/>